<comment type="caution">
    <text evidence="1">The sequence shown here is derived from an EMBL/GenBank/DDBJ whole genome shotgun (WGS) entry which is preliminary data.</text>
</comment>
<protein>
    <submittedName>
        <fullName evidence="1">Uncharacterized protein</fullName>
    </submittedName>
</protein>
<organism evidence="1 2">
    <name type="scientific">Brassica rapa subsp. trilocularis</name>
    <dbReference type="NCBI Taxonomy" id="1813537"/>
    <lineage>
        <taxon>Eukaryota</taxon>
        <taxon>Viridiplantae</taxon>
        <taxon>Streptophyta</taxon>
        <taxon>Embryophyta</taxon>
        <taxon>Tracheophyta</taxon>
        <taxon>Spermatophyta</taxon>
        <taxon>Magnoliopsida</taxon>
        <taxon>eudicotyledons</taxon>
        <taxon>Gunneridae</taxon>
        <taxon>Pentapetalae</taxon>
        <taxon>rosids</taxon>
        <taxon>malvids</taxon>
        <taxon>Brassicales</taxon>
        <taxon>Brassicaceae</taxon>
        <taxon>Brassiceae</taxon>
        <taxon>Brassica</taxon>
    </lineage>
</organism>
<sequence length="127" mass="14142">MERRKSHLKQKLLLPDKYTKNKLKIERREEKASKGLSMWLTPGMRTQVDTGVGLGLISSSMVNGRRNIISSCGFTSNSVAQPLPFLENTRITEENKVLNSCVTSPFCWCIATARGEATLYSMGAYAP</sequence>
<evidence type="ECO:0000313" key="2">
    <source>
        <dbReference type="Proteomes" id="UP000823674"/>
    </source>
</evidence>
<reference evidence="1 2" key="1">
    <citation type="submission" date="2021-03" db="EMBL/GenBank/DDBJ databases">
        <authorList>
            <person name="King G.J."/>
            <person name="Bancroft I."/>
            <person name="Baten A."/>
            <person name="Bloomfield J."/>
            <person name="Borpatragohain P."/>
            <person name="He Z."/>
            <person name="Irish N."/>
            <person name="Irwin J."/>
            <person name="Liu K."/>
            <person name="Mauleon R.P."/>
            <person name="Moore J."/>
            <person name="Morris R."/>
            <person name="Ostergaard L."/>
            <person name="Wang B."/>
            <person name="Wells R."/>
        </authorList>
    </citation>
    <scope>NUCLEOTIDE SEQUENCE [LARGE SCALE GENOMIC DNA]</scope>
    <source>
        <strain evidence="1">R-o-18</strain>
        <tissue evidence="1">Leaf</tissue>
    </source>
</reference>
<accession>A0ABQ7LNA6</accession>
<evidence type="ECO:0000313" key="1">
    <source>
        <dbReference type="EMBL" id="KAG5388053.1"/>
    </source>
</evidence>
<gene>
    <name evidence="1" type="primary">A08p004550.1_BraROA</name>
    <name evidence="1" type="ORF">IGI04_029594</name>
</gene>
<proteinExistence type="predicted"/>
<name>A0ABQ7LNA6_BRACM</name>
<dbReference type="Proteomes" id="UP000823674">
    <property type="component" value="Chromosome A08"/>
</dbReference>
<dbReference type="EMBL" id="JADBGQ010000007">
    <property type="protein sequence ID" value="KAG5388053.1"/>
    <property type="molecule type" value="Genomic_DNA"/>
</dbReference>
<keyword evidence="2" id="KW-1185">Reference proteome</keyword>
<feature type="non-terminal residue" evidence="1">
    <location>
        <position position="127"/>
    </location>
</feature>